<comment type="caution">
    <text evidence="2">The sequence shown here is derived from an EMBL/GenBank/DDBJ whole genome shotgun (WGS) entry which is preliminary data.</text>
</comment>
<dbReference type="Gene3D" id="3.40.50.720">
    <property type="entry name" value="NAD(P)-binding Rossmann-like Domain"/>
    <property type="match status" value="1"/>
</dbReference>
<accession>A0ABT2W4F1</accession>
<dbReference type="PANTHER" id="PTHR43162">
    <property type="match status" value="1"/>
</dbReference>
<keyword evidence="3" id="KW-1185">Reference proteome</keyword>
<dbReference type="RefSeq" id="WP_263001673.1">
    <property type="nucleotide sequence ID" value="NZ_JAOTEM010000001.1"/>
</dbReference>
<reference evidence="3" key="1">
    <citation type="submission" date="2023-07" db="EMBL/GenBank/DDBJ databases">
        <title>Chryseobacterium sp. strain PBS4-4 Genome sequencing and assembly.</title>
        <authorList>
            <person name="Jung Y."/>
        </authorList>
    </citation>
    <scope>NUCLEOTIDE SEQUENCE [LARGE SCALE GENOMIC DNA]</scope>
    <source>
        <strain evidence="3">PBS4-4</strain>
    </source>
</reference>
<dbReference type="InterPro" id="IPR036291">
    <property type="entry name" value="NAD(P)-bd_dom_sf"/>
</dbReference>
<dbReference type="PANTHER" id="PTHR43162:SF1">
    <property type="entry name" value="PRESTALK A DIFFERENTIATION PROTEIN A"/>
    <property type="match status" value="1"/>
</dbReference>
<dbReference type="InterPro" id="IPR051604">
    <property type="entry name" value="Ergot_Alk_Oxidoreductase"/>
</dbReference>
<protein>
    <submittedName>
        <fullName evidence="2">NAD(P)H-binding protein</fullName>
    </submittedName>
</protein>
<gene>
    <name evidence="2" type="ORF">NZ698_03335</name>
</gene>
<proteinExistence type="predicted"/>
<dbReference type="Pfam" id="PF05368">
    <property type="entry name" value="NmrA"/>
    <property type="match status" value="1"/>
</dbReference>
<feature type="domain" description="NmrA-like" evidence="1">
    <location>
        <begin position="2"/>
        <end position="266"/>
    </location>
</feature>
<dbReference type="Gene3D" id="3.90.25.10">
    <property type="entry name" value="UDP-galactose 4-epimerase, domain 1"/>
    <property type="match status" value="1"/>
</dbReference>
<organism evidence="2 3">
    <name type="scientific">Chryseobacterium edaphi</name>
    <dbReference type="NCBI Taxonomy" id="2976532"/>
    <lineage>
        <taxon>Bacteria</taxon>
        <taxon>Pseudomonadati</taxon>
        <taxon>Bacteroidota</taxon>
        <taxon>Flavobacteriia</taxon>
        <taxon>Flavobacteriales</taxon>
        <taxon>Weeksellaceae</taxon>
        <taxon>Chryseobacterium group</taxon>
        <taxon>Chryseobacterium</taxon>
    </lineage>
</organism>
<evidence type="ECO:0000313" key="2">
    <source>
        <dbReference type="EMBL" id="MCU7616219.1"/>
    </source>
</evidence>
<dbReference type="Proteomes" id="UP001208649">
    <property type="component" value="Unassembled WGS sequence"/>
</dbReference>
<sequence>MKKIAVAAATGNIGKRVAQQIARKGAETVLLGQNPERLTQLNISNSTHAVVDISKSEQMIEATKGVDALFLLVPPVLETTSLEEWYRKVTDAGIAAVNANKIKKVVLISSLGASTTPNLGTVSYCGAMEVAFDRLSTNVLALRPGYFMENFVQQAQSIMEEGKFSFPFDGDHDIPFVSTDDIGDAAAHYLLDDTWSGHWKLNLMGPENITLKDIAARLTTLTKKPVEYVQQSFDELKAQLKTLGITEKVVQELVDLHTALGDPNAAYATPRTPEVSTPTSFEQFAEQKLLPLL</sequence>
<dbReference type="InterPro" id="IPR008030">
    <property type="entry name" value="NmrA-like"/>
</dbReference>
<dbReference type="SUPFAM" id="SSF51735">
    <property type="entry name" value="NAD(P)-binding Rossmann-fold domains"/>
    <property type="match status" value="1"/>
</dbReference>
<dbReference type="EMBL" id="JAOTEM010000001">
    <property type="protein sequence ID" value="MCU7616219.1"/>
    <property type="molecule type" value="Genomic_DNA"/>
</dbReference>
<name>A0ABT2W4F1_9FLAO</name>
<evidence type="ECO:0000313" key="3">
    <source>
        <dbReference type="Proteomes" id="UP001208649"/>
    </source>
</evidence>
<evidence type="ECO:0000259" key="1">
    <source>
        <dbReference type="Pfam" id="PF05368"/>
    </source>
</evidence>